<comment type="similarity">
    <text evidence="2">Belongs to the acyltransferase 3 family.</text>
</comment>
<dbReference type="EMBL" id="JJMU01000021">
    <property type="protein sequence ID" value="KGE15070.1"/>
    <property type="molecule type" value="Genomic_DNA"/>
</dbReference>
<evidence type="ECO:0000313" key="9">
    <source>
        <dbReference type="EMBL" id="KGE15070.1"/>
    </source>
</evidence>
<feature type="transmembrane region" description="Helical" evidence="7">
    <location>
        <begin position="183"/>
        <end position="200"/>
    </location>
</feature>
<dbReference type="RefSeq" id="WP_037496783.1">
    <property type="nucleotide sequence ID" value="NZ_JJMU01000021.1"/>
</dbReference>
<evidence type="ECO:0000256" key="4">
    <source>
        <dbReference type="ARBA" id="ARBA00022692"/>
    </source>
</evidence>
<dbReference type="Pfam" id="PF01757">
    <property type="entry name" value="Acyl_transf_3"/>
    <property type="match status" value="1"/>
</dbReference>
<feature type="transmembrane region" description="Helical" evidence="7">
    <location>
        <begin position="7"/>
        <end position="28"/>
    </location>
</feature>
<feature type="transmembrane region" description="Helical" evidence="7">
    <location>
        <begin position="129"/>
        <end position="150"/>
    </location>
</feature>
<keyword evidence="10" id="KW-1185">Reference proteome</keyword>
<evidence type="ECO:0000259" key="8">
    <source>
        <dbReference type="Pfam" id="PF01757"/>
    </source>
</evidence>
<keyword evidence="3" id="KW-1003">Cell membrane</keyword>
<dbReference type="AlphaFoldDB" id="A0A0B8TAE9"/>
<evidence type="ECO:0000256" key="6">
    <source>
        <dbReference type="ARBA" id="ARBA00023136"/>
    </source>
</evidence>
<dbReference type="GO" id="GO:0009246">
    <property type="term" value="P:enterobacterial common antigen biosynthetic process"/>
    <property type="evidence" value="ECO:0007669"/>
    <property type="project" value="TreeGrafter"/>
</dbReference>
<evidence type="ECO:0000256" key="1">
    <source>
        <dbReference type="ARBA" id="ARBA00004651"/>
    </source>
</evidence>
<evidence type="ECO:0000256" key="7">
    <source>
        <dbReference type="SAM" id="Phobius"/>
    </source>
</evidence>
<feature type="transmembrane region" description="Helical" evidence="7">
    <location>
        <begin position="302"/>
        <end position="322"/>
    </location>
</feature>
<keyword evidence="4 7" id="KW-0812">Transmembrane</keyword>
<keyword evidence="6 7" id="KW-0472">Membrane</keyword>
<dbReference type="STRING" id="1229276.DI53_1297"/>
<organism evidence="9 10">
    <name type="scientific">Sphingobacterium deserti</name>
    <dbReference type="NCBI Taxonomy" id="1229276"/>
    <lineage>
        <taxon>Bacteria</taxon>
        <taxon>Pseudomonadati</taxon>
        <taxon>Bacteroidota</taxon>
        <taxon>Sphingobacteriia</taxon>
        <taxon>Sphingobacteriales</taxon>
        <taxon>Sphingobacteriaceae</taxon>
        <taxon>Sphingobacterium</taxon>
    </lineage>
</organism>
<dbReference type="GO" id="GO:0005886">
    <property type="term" value="C:plasma membrane"/>
    <property type="evidence" value="ECO:0007669"/>
    <property type="project" value="UniProtKB-SubCell"/>
</dbReference>
<dbReference type="eggNOG" id="COG3274">
    <property type="taxonomic scope" value="Bacteria"/>
</dbReference>
<dbReference type="OrthoDB" id="9810469at2"/>
<reference evidence="10" key="1">
    <citation type="submission" date="2014-04" db="EMBL/GenBank/DDBJ databases">
        <title>Whole-Genome optical mapping and complete genome sequence of Sphingobacterium deserti sp. nov., a new spaces isolated from desert in the west of China.</title>
        <authorList>
            <person name="Teng C."/>
            <person name="Zhou Z."/>
            <person name="Li X."/>
            <person name="Chen M."/>
            <person name="Lin M."/>
            <person name="Wang L."/>
            <person name="Su S."/>
            <person name="Zhang C."/>
            <person name="Zhang W."/>
        </authorList>
    </citation>
    <scope>NUCLEOTIDE SEQUENCE [LARGE SCALE GENOMIC DNA]</scope>
    <source>
        <strain evidence="10">ACCC05744</strain>
    </source>
</reference>
<proteinExistence type="inferred from homology"/>
<evidence type="ECO:0000256" key="2">
    <source>
        <dbReference type="ARBA" id="ARBA00007400"/>
    </source>
</evidence>
<feature type="transmembrane region" description="Helical" evidence="7">
    <location>
        <begin position="157"/>
        <end position="177"/>
    </location>
</feature>
<protein>
    <recommendedName>
        <fullName evidence="8">Acyltransferase 3 domain-containing protein</fullName>
    </recommendedName>
</protein>
<dbReference type="InterPro" id="IPR002656">
    <property type="entry name" value="Acyl_transf_3_dom"/>
</dbReference>
<name>A0A0B8TAE9_9SPHI</name>
<feature type="transmembrane region" description="Helical" evidence="7">
    <location>
        <begin position="48"/>
        <end position="66"/>
    </location>
</feature>
<comment type="caution">
    <text evidence="9">The sequence shown here is derived from an EMBL/GenBank/DDBJ whole genome shotgun (WGS) entry which is preliminary data.</text>
</comment>
<gene>
    <name evidence="9" type="ORF">DI53_1297</name>
</gene>
<dbReference type="PATRIC" id="fig|1229276.3.peg.1340"/>
<dbReference type="PANTHER" id="PTHR40074:SF2">
    <property type="entry name" value="O-ACETYLTRANSFERASE WECH"/>
    <property type="match status" value="1"/>
</dbReference>
<evidence type="ECO:0000256" key="3">
    <source>
        <dbReference type="ARBA" id="ARBA00022475"/>
    </source>
</evidence>
<comment type="subcellular location">
    <subcellularLocation>
        <location evidence="1">Cell membrane</location>
        <topology evidence="1">Multi-pass membrane protein</topology>
    </subcellularLocation>
</comment>
<sequence length="333" mass="38203">MQQSISYIGALRVLATGLVILIHASTGYLNHFDAASFDWHYANVLNSFSRFSVPLFVMISGALLLNKREDITLFYKKRMSRILGPFVFWVVIYLIYHFYRNTNFEVLPLQRVMEISIDKLLHGPSAHLWFLYMIVGIYIAVPFLRILVAYATKREMLLLLLFWLLSLIIMEKTYYAYVPKIDLTFFYGYAGYMILGHYLAKEKVNIPTSLLVLLIIAIGMMNTCWTFYLSQSSHSFSPAFYNYLGLNNAILAAVVFLLFKKLVTQPLPFAIEQVDRLSFGIYLIHIIVLNYVHPLIPFSTALKIPLATVITILASGALIFLLRKIPYAKYVSG</sequence>
<feature type="transmembrane region" description="Helical" evidence="7">
    <location>
        <begin position="209"/>
        <end position="228"/>
    </location>
</feature>
<dbReference type="GO" id="GO:0016413">
    <property type="term" value="F:O-acetyltransferase activity"/>
    <property type="evidence" value="ECO:0007669"/>
    <property type="project" value="TreeGrafter"/>
</dbReference>
<feature type="transmembrane region" description="Helical" evidence="7">
    <location>
        <begin position="78"/>
        <end position="99"/>
    </location>
</feature>
<evidence type="ECO:0000313" key="10">
    <source>
        <dbReference type="Proteomes" id="UP000031802"/>
    </source>
</evidence>
<dbReference type="PANTHER" id="PTHR40074">
    <property type="entry name" value="O-ACETYLTRANSFERASE WECH"/>
    <property type="match status" value="1"/>
</dbReference>
<feature type="transmembrane region" description="Helical" evidence="7">
    <location>
        <begin position="240"/>
        <end position="259"/>
    </location>
</feature>
<keyword evidence="5 7" id="KW-1133">Transmembrane helix</keyword>
<dbReference type="Proteomes" id="UP000031802">
    <property type="component" value="Unassembled WGS sequence"/>
</dbReference>
<evidence type="ECO:0000256" key="5">
    <source>
        <dbReference type="ARBA" id="ARBA00022989"/>
    </source>
</evidence>
<feature type="transmembrane region" description="Helical" evidence="7">
    <location>
        <begin position="279"/>
        <end position="296"/>
    </location>
</feature>
<feature type="domain" description="Acyltransferase 3" evidence="8">
    <location>
        <begin position="6"/>
        <end position="318"/>
    </location>
</feature>
<reference evidence="9 10" key="2">
    <citation type="journal article" date="2015" name="PLoS ONE">
        <title>Whole-Genome Optical Mapping and Finished Genome Sequence of Sphingobacterium deserti sp. nov., a New Species Isolated from the Western Desert of China.</title>
        <authorList>
            <person name="Teng C."/>
            <person name="Zhou Z."/>
            <person name="Molnar I."/>
            <person name="Li X."/>
            <person name="Tang R."/>
            <person name="Chen M."/>
            <person name="Wang L."/>
            <person name="Su S."/>
            <person name="Zhang W."/>
            <person name="Lin M."/>
        </authorList>
    </citation>
    <scope>NUCLEOTIDE SEQUENCE [LARGE SCALE GENOMIC DNA]</scope>
    <source>
        <strain evidence="10">ACCC05744</strain>
    </source>
</reference>
<accession>A0A0B8TAE9</accession>